<accession>A0A9D1S750</accession>
<dbReference type="EMBL" id="DVND01000166">
    <property type="protein sequence ID" value="HIU48997.1"/>
    <property type="molecule type" value="Genomic_DNA"/>
</dbReference>
<gene>
    <name evidence="1" type="ORF">IAB04_06500</name>
</gene>
<evidence type="ECO:0000313" key="2">
    <source>
        <dbReference type="Proteomes" id="UP000824111"/>
    </source>
</evidence>
<comment type="caution">
    <text evidence="1">The sequence shown here is derived from an EMBL/GenBank/DDBJ whole genome shotgun (WGS) entry which is preliminary data.</text>
</comment>
<name>A0A9D1S750_9FIRM</name>
<reference evidence="1" key="2">
    <citation type="journal article" date="2021" name="PeerJ">
        <title>Extensive microbial diversity within the chicken gut microbiome revealed by metagenomics and culture.</title>
        <authorList>
            <person name="Gilroy R."/>
            <person name="Ravi A."/>
            <person name="Getino M."/>
            <person name="Pursley I."/>
            <person name="Horton D.L."/>
            <person name="Alikhan N.F."/>
            <person name="Baker D."/>
            <person name="Gharbi K."/>
            <person name="Hall N."/>
            <person name="Watson M."/>
            <person name="Adriaenssens E.M."/>
            <person name="Foster-Nyarko E."/>
            <person name="Jarju S."/>
            <person name="Secka A."/>
            <person name="Antonio M."/>
            <person name="Oren A."/>
            <person name="Chaudhuri R.R."/>
            <person name="La Ragione R."/>
            <person name="Hildebrand F."/>
            <person name="Pallen M.J."/>
        </authorList>
    </citation>
    <scope>NUCLEOTIDE SEQUENCE</scope>
    <source>
        <strain evidence="1">ChiSjej4B22-9803</strain>
    </source>
</reference>
<dbReference type="Proteomes" id="UP000824111">
    <property type="component" value="Unassembled WGS sequence"/>
</dbReference>
<dbReference type="AlphaFoldDB" id="A0A9D1S750"/>
<organism evidence="1 2">
    <name type="scientific">Candidatus Avimonoglobus intestinipullorum</name>
    <dbReference type="NCBI Taxonomy" id="2840699"/>
    <lineage>
        <taxon>Bacteria</taxon>
        <taxon>Bacillati</taxon>
        <taxon>Bacillota</taxon>
        <taxon>Clostridia</taxon>
        <taxon>Eubacteriales</taxon>
        <taxon>Candidatus Avimonoglobus</taxon>
    </lineage>
</organism>
<proteinExistence type="predicted"/>
<sequence>MKMDNLELYNRVRAVPDEAKKKITGGRLSGMTDINPMWRIKKLTEEFGPCGTGWKTDDIVYETVPAIGLAVVVCTLKLYVKNDDIWSAPIFGVGGSMLIAKEKNGPYVDDEAYKKAYTDAISVACKSLGFGADVYWDKDKTKYNHETKPQSTPRDPDRVAYMYELIRTLCGMTGYEEASVHKSLERKIRKPITGFSAEDVERACDMLNGEILKAGGAV</sequence>
<evidence type="ECO:0000313" key="1">
    <source>
        <dbReference type="EMBL" id="HIU48997.1"/>
    </source>
</evidence>
<protein>
    <submittedName>
        <fullName evidence="1">Uncharacterized protein</fullName>
    </submittedName>
</protein>
<reference evidence="1" key="1">
    <citation type="submission" date="2020-10" db="EMBL/GenBank/DDBJ databases">
        <authorList>
            <person name="Gilroy R."/>
        </authorList>
    </citation>
    <scope>NUCLEOTIDE SEQUENCE</scope>
    <source>
        <strain evidence="1">ChiSjej4B22-9803</strain>
    </source>
</reference>